<comment type="caution">
    <text evidence="1">The sequence shown here is derived from an EMBL/GenBank/DDBJ whole genome shotgun (WGS) entry which is preliminary data.</text>
</comment>
<reference evidence="1 2" key="1">
    <citation type="submission" date="2017-09" db="EMBL/GenBank/DDBJ databases">
        <title>Large-scale bioinformatics analysis of Bacillus genomes uncovers conserved roles of natural products in bacterial physiology.</title>
        <authorList>
            <consortium name="Agbiome Team Llc"/>
            <person name="Bleich R.M."/>
            <person name="Grubbs K.J."/>
            <person name="Santa Maria K.C."/>
            <person name="Allen S.E."/>
            <person name="Farag S."/>
            <person name="Shank E.A."/>
            <person name="Bowers A."/>
        </authorList>
    </citation>
    <scope>NUCLEOTIDE SEQUENCE [LARGE SCALE GENOMIC DNA]</scope>
    <source>
        <strain evidence="1 2">AFS067272</strain>
    </source>
</reference>
<evidence type="ECO:0000313" key="2">
    <source>
        <dbReference type="Proteomes" id="UP000226357"/>
    </source>
</evidence>
<dbReference type="Proteomes" id="UP000226357">
    <property type="component" value="Unassembled WGS sequence"/>
</dbReference>
<gene>
    <name evidence="1" type="ORF">COK38_25535</name>
</gene>
<evidence type="ECO:0000313" key="1">
    <source>
        <dbReference type="EMBL" id="PFR88632.1"/>
    </source>
</evidence>
<dbReference type="AlphaFoldDB" id="A0AA44TC76"/>
<dbReference type="EMBL" id="NVBO01000329">
    <property type="protein sequence ID" value="PFR88632.1"/>
    <property type="molecule type" value="Genomic_DNA"/>
</dbReference>
<accession>A0AA44TC76</accession>
<protein>
    <submittedName>
        <fullName evidence="1">Uncharacterized protein</fullName>
    </submittedName>
</protein>
<sequence length="245" mass="28728">MPTQVFHITVAVPIFEPLLNNNYIIQNEENYNFDTHKRFSTYIKHSHPYLCMLVKDDCNNWFYFTSFTVSTLSEAKLARQTFIPEYMKHSHVTSPLQQRLQQENFKSLENGFDKAFAHTAIYVDDLQSISSLEQARIAFVDGADDPQIAATLHYIRNTYNSLETRFIAGAETHSFATVTENKYYYENIHIPVVSTLYLQYFIYYVIHDIVPSKQMMPRLLANLWRSQQALRNDWNPSLIQTMNIT</sequence>
<dbReference type="RefSeq" id="WP_001143153.1">
    <property type="nucleotide sequence ID" value="NZ_NUYJ01000015.1"/>
</dbReference>
<organism evidence="1 2">
    <name type="scientific">Bacillus cereus</name>
    <dbReference type="NCBI Taxonomy" id="1396"/>
    <lineage>
        <taxon>Bacteria</taxon>
        <taxon>Bacillati</taxon>
        <taxon>Bacillota</taxon>
        <taxon>Bacilli</taxon>
        <taxon>Bacillales</taxon>
        <taxon>Bacillaceae</taxon>
        <taxon>Bacillus</taxon>
        <taxon>Bacillus cereus group</taxon>
    </lineage>
</organism>
<name>A0AA44TC76_BACCE</name>
<proteinExistence type="predicted"/>